<evidence type="ECO:0000313" key="6">
    <source>
        <dbReference type="EMBL" id="KAB2607111.1"/>
    </source>
</evidence>
<feature type="region of interest" description="Disordered" evidence="5">
    <location>
        <begin position="29"/>
        <end position="84"/>
    </location>
</feature>
<feature type="compositionally biased region" description="Basic residues" evidence="5">
    <location>
        <begin position="62"/>
        <end position="84"/>
    </location>
</feature>
<keyword evidence="1 4" id="KW-0689">Ribosomal protein</keyword>
<dbReference type="InterPro" id="IPR007836">
    <property type="entry name" value="Ribosomal_eS32"/>
</dbReference>
<name>A0A5N5FZW6_9ROSA</name>
<gene>
    <name evidence="6" type="ORF">D8674_006828</name>
</gene>
<organism evidence="6 7">
    <name type="scientific">Pyrus ussuriensis x Pyrus communis</name>
    <dbReference type="NCBI Taxonomy" id="2448454"/>
    <lineage>
        <taxon>Eukaryota</taxon>
        <taxon>Viridiplantae</taxon>
        <taxon>Streptophyta</taxon>
        <taxon>Embryophyta</taxon>
        <taxon>Tracheophyta</taxon>
        <taxon>Spermatophyta</taxon>
        <taxon>Magnoliopsida</taxon>
        <taxon>eudicotyledons</taxon>
        <taxon>Gunneridae</taxon>
        <taxon>Pentapetalae</taxon>
        <taxon>rosids</taxon>
        <taxon>fabids</taxon>
        <taxon>Rosales</taxon>
        <taxon>Rosaceae</taxon>
        <taxon>Amygdaloideae</taxon>
        <taxon>Maleae</taxon>
        <taxon>Pyrus</taxon>
    </lineage>
</organism>
<dbReference type="GO" id="GO:0006412">
    <property type="term" value="P:translation"/>
    <property type="evidence" value="ECO:0007669"/>
    <property type="project" value="InterPro"/>
</dbReference>
<dbReference type="EMBL" id="SMOL01000559">
    <property type="protein sequence ID" value="KAB2607111.1"/>
    <property type="molecule type" value="Genomic_DNA"/>
</dbReference>
<reference evidence="6 7" key="1">
    <citation type="submission" date="2019-09" db="EMBL/GenBank/DDBJ databases">
        <authorList>
            <person name="Ou C."/>
        </authorList>
    </citation>
    <scope>NUCLEOTIDE SEQUENCE [LARGE SCALE GENOMIC DNA]</scope>
    <source>
        <strain evidence="6">S2</strain>
        <tissue evidence="6">Leaf</tissue>
    </source>
</reference>
<protein>
    <recommendedName>
        <fullName evidence="4">60S ribosomal protein L41</fullName>
    </recommendedName>
</protein>
<dbReference type="GO" id="GO:0003735">
    <property type="term" value="F:structural constituent of ribosome"/>
    <property type="evidence" value="ECO:0007669"/>
    <property type="project" value="UniProtKB-UniRule"/>
</dbReference>
<reference evidence="6 7" key="3">
    <citation type="submission" date="2019-11" db="EMBL/GenBank/DDBJ databases">
        <title>A de novo genome assembly of a pear dwarfing rootstock.</title>
        <authorList>
            <person name="Wang F."/>
            <person name="Wang J."/>
            <person name="Li S."/>
            <person name="Zhang Y."/>
            <person name="Fang M."/>
            <person name="Ma L."/>
            <person name="Zhao Y."/>
            <person name="Jiang S."/>
        </authorList>
    </citation>
    <scope>NUCLEOTIDE SEQUENCE [LARGE SCALE GENOMIC DNA]</scope>
    <source>
        <strain evidence="6">S2</strain>
        <tissue evidence="6">Leaf</tissue>
    </source>
</reference>
<accession>A0A5N5FZW6</accession>
<comment type="similarity">
    <text evidence="3 4">Belongs to the eukaryotic ribosomal protein eS32 family.</text>
</comment>
<evidence type="ECO:0000256" key="1">
    <source>
        <dbReference type="ARBA" id="ARBA00022980"/>
    </source>
</evidence>
<evidence type="ECO:0000256" key="3">
    <source>
        <dbReference type="ARBA" id="ARBA00043969"/>
    </source>
</evidence>
<comment type="caution">
    <text evidence="6">The sequence shown here is derived from an EMBL/GenBank/DDBJ whole genome shotgun (WGS) entry which is preliminary data.</text>
</comment>
<reference evidence="7" key="2">
    <citation type="submission" date="2019-10" db="EMBL/GenBank/DDBJ databases">
        <title>A de novo genome assembly of a pear dwarfing rootstock.</title>
        <authorList>
            <person name="Wang F."/>
            <person name="Wang J."/>
            <person name="Li S."/>
            <person name="Zhang Y."/>
            <person name="Fang M."/>
            <person name="Ma L."/>
            <person name="Zhao Y."/>
            <person name="Jiang S."/>
        </authorList>
    </citation>
    <scope>NUCLEOTIDE SEQUENCE [LARGE SCALE GENOMIC DNA]</scope>
</reference>
<proteinExistence type="inferred from homology"/>
<dbReference type="GO" id="GO:1990904">
    <property type="term" value="C:ribonucleoprotein complex"/>
    <property type="evidence" value="ECO:0007669"/>
    <property type="project" value="UniProtKB-KW"/>
</dbReference>
<dbReference type="GO" id="GO:0005840">
    <property type="term" value="C:ribosome"/>
    <property type="evidence" value="ECO:0007669"/>
    <property type="project" value="UniProtKB-KW"/>
</dbReference>
<dbReference type="Proteomes" id="UP000327157">
    <property type="component" value="Chromosome 11"/>
</dbReference>
<evidence type="ECO:0000256" key="4">
    <source>
        <dbReference type="RuleBase" id="RU368055"/>
    </source>
</evidence>
<comment type="subunit">
    <text evidence="4">Component of the large ribosomal subunit.</text>
</comment>
<keyword evidence="2 4" id="KW-0687">Ribonucleoprotein</keyword>
<dbReference type="Pfam" id="PF05162">
    <property type="entry name" value="Ribosomal_L41"/>
    <property type="match status" value="1"/>
</dbReference>
<evidence type="ECO:0000256" key="5">
    <source>
        <dbReference type="SAM" id="MobiDB-lite"/>
    </source>
</evidence>
<dbReference type="AlphaFoldDB" id="A0A5N5FZW6"/>
<sequence>MSVGLHPTAQNTARVLLINANLPLTASLPQQHNTHFSPAGSHRRTSNKERKGLQSRFAAMRAKWKKKRMRRLKRKRRKMRQRSK</sequence>
<evidence type="ECO:0000256" key="2">
    <source>
        <dbReference type="ARBA" id="ARBA00023274"/>
    </source>
</evidence>
<evidence type="ECO:0000313" key="7">
    <source>
        <dbReference type="Proteomes" id="UP000327157"/>
    </source>
</evidence>
<keyword evidence="7" id="KW-1185">Reference proteome</keyword>